<dbReference type="InterPro" id="IPR050860">
    <property type="entry name" value="FeoB_GTPase"/>
</dbReference>
<evidence type="ECO:0000256" key="4">
    <source>
        <dbReference type="ARBA" id="ARBA00022475"/>
    </source>
</evidence>
<dbReference type="FunFam" id="3.40.50.300:FF:000426">
    <property type="entry name" value="Ferrous iron transport protein B"/>
    <property type="match status" value="1"/>
</dbReference>
<dbReference type="PANTHER" id="PTHR43185:SF1">
    <property type="entry name" value="FE(2+) TRANSPORTER FEOB"/>
    <property type="match status" value="1"/>
</dbReference>
<keyword evidence="7" id="KW-0812">Transmembrane</keyword>
<dbReference type="InterPro" id="IPR030389">
    <property type="entry name" value="G_FEOB_dom"/>
</dbReference>
<evidence type="ECO:0000256" key="11">
    <source>
        <dbReference type="ARBA" id="ARBA00023065"/>
    </source>
</evidence>
<comment type="subcellular location">
    <subcellularLocation>
        <location evidence="1">Cell inner membrane</location>
        <topology evidence="1">Multi-pass membrane protein</topology>
    </subcellularLocation>
</comment>
<evidence type="ECO:0000256" key="7">
    <source>
        <dbReference type="ARBA" id="ARBA00022692"/>
    </source>
</evidence>
<evidence type="ECO:0000256" key="3">
    <source>
        <dbReference type="ARBA" id="ARBA00022448"/>
    </source>
</evidence>
<dbReference type="NCBIfam" id="TIGR00231">
    <property type="entry name" value="small_GTP"/>
    <property type="match status" value="1"/>
</dbReference>
<dbReference type="InterPro" id="IPR041069">
    <property type="entry name" value="FeoB_Cyto"/>
</dbReference>
<dbReference type="AlphaFoldDB" id="A0A444J2E5"/>
<dbReference type="InterPro" id="IPR006073">
    <property type="entry name" value="GTP-bd"/>
</dbReference>
<keyword evidence="9" id="KW-1133">Transmembrane helix</keyword>
<evidence type="ECO:0000313" key="16">
    <source>
        <dbReference type="EMBL" id="RWX47347.1"/>
    </source>
</evidence>
<dbReference type="InterPro" id="IPR027417">
    <property type="entry name" value="P-loop_NTPase"/>
</dbReference>
<dbReference type="GO" id="GO:0015093">
    <property type="term" value="F:ferrous iron transmembrane transporter activity"/>
    <property type="evidence" value="ECO:0007669"/>
    <property type="project" value="TreeGrafter"/>
</dbReference>
<evidence type="ECO:0000256" key="9">
    <source>
        <dbReference type="ARBA" id="ARBA00022989"/>
    </source>
</evidence>
<comment type="caution">
    <text evidence="16">The sequence shown here is derived from an EMBL/GenBank/DDBJ whole genome shotgun (WGS) entry which is preliminary data.</text>
</comment>
<feature type="non-terminal residue" evidence="16">
    <location>
        <position position="270"/>
    </location>
</feature>
<accession>A0A444J2E5</accession>
<evidence type="ECO:0000256" key="1">
    <source>
        <dbReference type="ARBA" id="ARBA00004429"/>
    </source>
</evidence>
<dbReference type="Pfam" id="PF17910">
    <property type="entry name" value="FeoB_Cyto"/>
    <property type="match status" value="1"/>
</dbReference>
<dbReference type="GO" id="GO:0005886">
    <property type="term" value="C:plasma membrane"/>
    <property type="evidence" value="ECO:0007669"/>
    <property type="project" value="UniProtKB-SubCell"/>
</dbReference>
<keyword evidence="3" id="KW-0813">Transport</keyword>
<keyword evidence="12" id="KW-0342">GTP-binding</keyword>
<evidence type="ECO:0000313" key="17">
    <source>
        <dbReference type="Proteomes" id="UP000286862"/>
    </source>
</evidence>
<reference evidence="16 17" key="1">
    <citation type="submission" date="2017-01" db="EMBL/GenBank/DDBJ databases">
        <title>The cable genome- insights into the physiology and evolution of filamentous bacteria capable of sulfide oxidation via long distance electron transfer.</title>
        <authorList>
            <person name="Schreiber L."/>
            <person name="Bjerg J.T."/>
            <person name="Boggild A."/>
            <person name="Van De Vossenberg J."/>
            <person name="Meysman F."/>
            <person name="Nielsen L.P."/>
            <person name="Schramm A."/>
            <person name="Kjeldsen K.U."/>
        </authorList>
    </citation>
    <scope>NUCLEOTIDE SEQUENCE [LARGE SCALE GENOMIC DNA]</scope>
    <source>
        <strain evidence="16">A2</strain>
    </source>
</reference>
<dbReference type="GO" id="GO:0005525">
    <property type="term" value="F:GTP binding"/>
    <property type="evidence" value="ECO:0007669"/>
    <property type="project" value="UniProtKB-KW"/>
</dbReference>
<protein>
    <recommendedName>
        <fullName evidence="2">Fe(2+) transporter FeoB</fullName>
    </recommendedName>
    <alternativeName>
        <fullName evidence="14">Ferrous iron transport protein B</fullName>
    </alternativeName>
</protein>
<keyword evidence="10" id="KW-0408">Iron</keyword>
<gene>
    <name evidence="16" type="ORF">VT99_11693</name>
</gene>
<organism evidence="16 17">
    <name type="scientific">Candidatus Electrothrix marina</name>
    <dbReference type="NCBI Taxonomy" id="1859130"/>
    <lineage>
        <taxon>Bacteria</taxon>
        <taxon>Pseudomonadati</taxon>
        <taxon>Thermodesulfobacteriota</taxon>
        <taxon>Desulfobulbia</taxon>
        <taxon>Desulfobulbales</taxon>
        <taxon>Desulfobulbaceae</taxon>
        <taxon>Candidatus Electrothrix</taxon>
    </lineage>
</organism>
<dbReference type="Gene3D" id="3.40.50.300">
    <property type="entry name" value="P-loop containing nucleotide triphosphate hydrolases"/>
    <property type="match status" value="1"/>
</dbReference>
<evidence type="ECO:0000256" key="13">
    <source>
        <dbReference type="ARBA" id="ARBA00023136"/>
    </source>
</evidence>
<evidence type="ECO:0000256" key="5">
    <source>
        <dbReference type="ARBA" id="ARBA00022496"/>
    </source>
</evidence>
<keyword evidence="8" id="KW-0547">Nucleotide-binding</keyword>
<dbReference type="Pfam" id="PF02421">
    <property type="entry name" value="FeoB_N"/>
    <property type="match status" value="1"/>
</dbReference>
<keyword evidence="5" id="KW-0410">Iron transport</keyword>
<keyword evidence="4" id="KW-1003">Cell membrane</keyword>
<dbReference type="EMBL" id="MTKQ01000169">
    <property type="protein sequence ID" value="RWX47347.1"/>
    <property type="molecule type" value="Genomic_DNA"/>
</dbReference>
<evidence type="ECO:0000256" key="12">
    <source>
        <dbReference type="ARBA" id="ARBA00023134"/>
    </source>
</evidence>
<keyword evidence="13" id="KW-0472">Membrane</keyword>
<evidence type="ECO:0000256" key="6">
    <source>
        <dbReference type="ARBA" id="ARBA00022519"/>
    </source>
</evidence>
<dbReference type="PROSITE" id="PS51711">
    <property type="entry name" value="G_FEOB"/>
    <property type="match status" value="1"/>
</dbReference>
<dbReference type="Gene3D" id="1.10.287.1770">
    <property type="match status" value="1"/>
</dbReference>
<dbReference type="CDD" id="cd01879">
    <property type="entry name" value="FeoB"/>
    <property type="match status" value="1"/>
</dbReference>
<keyword evidence="6" id="KW-0997">Cell inner membrane</keyword>
<dbReference type="PANTHER" id="PTHR43185">
    <property type="entry name" value="FERROUS IRON TRANSPORT PROTEIN B"/>
    <property type="match status" value="1"/>
</dbReference>
<evidence type="ECO:0000259" key="15">
    <source>
        <dbReference type="PROSITE" id="PS51711"/>
    </source>
</evidence>
<dbReference type="Proteomes" id="UP000286862">
    <property type="component" value="Unassembled WGS sequence"/>
</dbReference>
<evidence type="ECO:0000256" key="2">
    <source>
        <dbReference type="ARBA" id="ARBA00022371"/>
    </source>
</evidence>
<dbReference type="PRINTS" id="PR00326">
    <property type="entry name" value="GTP1OBG"/>
</dbReference>
<sequence>MLMADAVHIALAGNPNAGKTTLFNYLTGARQHVGNYPGVTVEKKEGFYLHEGQGFRIVDLPGTYSLTAYSVEELVARDYLVNEQPDVVVNIVDASNLERNLYLSCQFLELGVPLVIALNMIDVAEKRGIRIDTEKLSRLTGVPVMPIVARTGKGVEELLGTVQAVSRADARPQTLIRYGVDIDEALRELVPIIEEYKLLAETYPASWTALKILENDEQIVAKVMLENMVVGQRLIDRSAVLARHLQDTLEAYPETVIADHRYGFVRSILR</sequence>
<evidence type="ECO:0000256" key="10">
    <source>
        <dbReference type="ARBA" id="ARBA00023004"/>
    </source>
</evidence>
<evidence type="ECO:0000256" key="14">
    <source>
        <dbReference type="ARBA" id="ARBA00031200"/>
    </source>
</evidence>
<evidence type="ECO:0000256" key="8">
    <source>
        <dbReference type="ARBA" id="ARBA00022741"/>
    </source>
</evidence>
<keyword evidence="11" id="KW-0406">Ion transport</keyword>
<feature type="domain" description="FeoB-type G" evidence="15">
    <location>
        <begin position="6"/>
        <end position="168"/>
    </location>
</feature>
<proteinExistence type="predicted"/>
<dbReference type="InterPro" id="IPR005225">
    <property type="entry name" value="Small_GTP-bd"/>
</dbReference>
<name>A0A444J2E5_9BACT</name>
<dbReference type="SUPFAM" id="SSF52540">
    <property type="entry name" value="P-loop containing nucleoside triphosphate hydrolases"/>
    <property type="match status" value="1"/>
</dbReference>